<dbReference type="PANTHER" id="PTHR48005">
    <property type="entry name" value="LEUCINE RICH REPEAT KINASE 2"/>
    <property type="match status" value="1"/>
</dbReference>
<keyword evidence="6" id="KW-0067">ATP-binding</keyword>
<accession>A0A6P6GAD2</accession>
<dbReference type="GO" id="GO:0005524">
    <property type="term" value="F:ATP binding"/>
    <property type="evidence" value="ECO:0007669"/>
    <property type="project" value="UniProtKB-KW"/>
</dbReference>
<keyword evidence="2" id="KW-0723">Serine/threonine-protein kinase</keyword>
<evidence type="ECO:0000256" key="6">
    <source>
        <dbReference type="ARBA" id="ARBA00022840"/>
    </source>
</evidence>
<comment type="catalytic activity">
    <reaction evidence="8">
        <text>L-seryl-[protein] + ATP = O-phospho-L-seryl-[protein] + ADP + H(+)</text>
        <dbReference type="Rhea" id="RHEA:17989"/>
        <dbReference type="Rhea" id="RHEA-COMP:9863"/>
        <dbReference type="Rhea" id="RHEA-COMP:11604"/>
        <dbReference type="ChEBI" id="CHEBI:15378"/>
        <dbReference type="ChEBI" id="CHEBI:29999"/>
        <dbReference type="ChEBI" id="CHEBI:30616"/>
        <dbReference type="ChEBI" id="CHEBI:83421"/>
        <dbReference type="ChEBI" id="CHEBI:456216"/>
        <dbReference type="EC" id="2.7.11.1"/>
    </reaction>
</comment>
<evidence type="ECO:0000256" key="3">
    <source>
        <dbReference type="ARBA" id="ARBA00022679"/>
    </source>
</evidence>
<protein>
    <recommendedName>
        <fullName evidence="1">non-specific serine/threonine protein kinase</fullName>
        <ecNumber evidence="1">2.7.11.1</ecNumber>
    </recommendedName>
</protein>
<reference evidence="11" key="1">
    <citation type="submission" date="2025-08" db="UniProtKB">
        <authorList>
            <consortium name="RefSeq"/>
        </authorList>
    </citation>
    <scope>IDENTIFICATION</scope>
    <source>
        <tissue evidence="11">Seedling</tissue>
    </source>
</reference>
<dbReference type="InParanoid" id="A0A6P6GAD2"/>
<dbReference type="Pfam" id="PF00069">
    <property type="entry name" value="Pkinase"/>
    <property type="match status" value="1"/>
</dbReference>
<evidence type="ECO:0000313" key="11">
    <source>
        <dbReference type="RefSeq" id="XP_024931097.1"/>
    </source>
</evidence>
<organism evidence="10 11">
    <name type="scientific">Ziziphus jujuba</name>
    <name type="common">Chinese jujube</name>
    <name type="synonym">Ziziphus sativa</name>
    <dbReference type="NCBI Taxonomy" id="326968"/>
    <lineage>
        <taxon>Eukaryota</taxon>
        <taxon>Viridiplantae</taxon>
        <taxon>Streptophyta</taxon>
        <taxon>Embryophyta</taxon>
        <taxon>Tracheophyta</taxon>
        <taxon>Spermatophyta</taxon>
        <taxon>Magnoliopsida</taxon>
        <taxon>eudicotyledons</taxon>
        <taxon>Gunneridae</taxon>
        <taxon>Pentapetalae</taxon>
        <taxon>rosids</taxon>
        <taxon>fabids</taxon>
        <taxon>Rosales</taxon>
        <taxon>Rhamnaceae</taxon>
        <taxon>Paliureae</taxon>
        <taxon>Ziziphus</taxon>
    </lineage>
</organism>
<evidence type="ECO:0000259" key="9">
    <source>
        <dbReference type="PROSITE" id="PS50011"/>
    </source>
</evidence>
<dbReference type="InterPro" id="IPR000719">
    <property type="entry name" value="Prot_kinase_dom"/>
</dbReference>
<dbReference type="EC" id="2.7.11.1" evidence="1"/>
<dbReference type="Proteomes" id="UP001652623">
    <property type="component" value="Chromosome 3"/>
</dbReference>
<keyword evidence="3" id="KW-0808">Transferase</keyword>
<dbReference type="GO" id="GO:0004674">
    <property type="term" value="F:protein serine/threonine kinase activity"/>
    <property type="evidence" value="ECO:0007669"/>
    <property type="project" value="UniProtKB-KW"/>
</dbReference>
<keyword evidence="10" id="KW-1185">Reference proteome</keyword>
<dbReference type="Gene3D" id="1.10.510.10">
    <property type="entry name" value="Transferase(Phosphotransferase) domain 1"/>
    <property type="match status" value="1"/>
</dbReference>
<dbReference type="SUPFAM" id="SSF56112">
    <property type="entry name" value="Protein kinase-like (PK-like)"/>
    <property type="match status" value="1"/>
</dbReference>
<comment type="catalytic activity">
    <reaction evidence="7">
        <text>L-threonyl-[protein] + ATP = O-phospho-L-threonyl-[protein] + ADP + H(+)</text>
        <dbReference type="Rhea" id="RHEA:46608"/>
        <dbReference type="Rhea" id="RHEA-COMP:11060"/>
        <dbReference type="Rhea" id="RHEA-COMP:11605"/>
        <dbReference type="ChEBI" id="CHEBI:15378"/>
        <dbReference type="ChEBI" id="CHEBI:30013"/>
        <dbReference type="ChEBI" id="CHEBI:30616"/>
        <dbReference type="ChEBI" id="CHEBI:61977"/>
        <dbReference type="ChEBI" id="CHEBI:456216"/>
        <dbReference type="EC" id="2.7.11.1"/>
    </reaction>
</comment>
<gene>
    <name evidence="11" type="primary">LOC112492226</name>
</gene>
<name>A0A6P6GAD2_ZIZJJ</name>
<evidence type="ECO:0000256" key="2">
    <source>
        <dbReference type="ARBA" id="ARBA00022527"/>
    </source>
</evidence>
<dbReference type="PROSITE" id="PS50011">
    <property type="entry name" value="PROTEIN_KINASE_DOM"/>
    <property type="match status" value="1"/>
</dbReference>
<dbReference type="PANTHER" id="PTHR48005:SF70">
    <property type="entry name" value="MDIS1-INTERACTING RECEPTOR LIKE KINASE 2-LIKE"/>
    <property type="match status" value="1"/>
</dbReference>
<dbReference type="AlphaFoldDB" id="A0A6P6GAD2"/>
<evidence type="ECO:0000256" key="5">
    <source>
        <dbReference type="ARBA" id="ARBA00022777"/>
    </source>
</evidence>
<evidence type="ECO:0000256" key="1">
    <source>
        <dbReference type="ARBA" id="ARBA00012513"/>
    </source>
</evidence>
<feature type="domain" description="Protein kinase" evidence="9">
    <location>
        <begin position="1"/>
        <end position="130"/>
    </location>
</feature>
<keyword evidence="5" id="KW-0418">Kinase</keyword>
<sequence length="130" mass="14982">MRHRNIIKLFGFCSHTRYSYLVYEFMERGSFVKILSNNVQAVELEWTKRVNVVKGLANAISYMHYESCPATLRRDISSKKVLLDDEYETHISDFGYATTLDMKSSNWTPFAGTFGYSAPDKCSIKLTLLC</sequence>
<evidence type="ECO:0000256" key="4">
    <source>
        <dbReference type="ARBA" id="ARBA00022741"/>
    </source>
</evidence>
<dbReference type="KEGG" id="zju:112492226"/>
<dbReference type="InterPro" id="IPR011009">
    <property type="entry name" value="Kinase-like_dom_sf"/>
</dbReference>
<dbReference type="RefSeq" id="XP_024931097.1">
    <property type="nucleotide sequence ID" value="XM_025075329.1"/>
</dbReference>
<dbReference type="InterPro" id="IPR051420">
    <property type="entry name" value="Ser_Thr_Kinases_DiverseReg"/>
</dbReference>
<evidence type="ECO:0000256" key="8">
    <source>
        <dbReference type="ARBA" id="ARBA00048679"/>
    </source>
</evidence>
<dbReference type="GeneID" id="112492226"/>
<evidence type="ECO:0000313" key="10">
    <source>
        <dbReference type="Proteomes" id="UP001652623"/>
    </source>
</evidence>
<proteinExistence type="predicted"/>
<evidence type="ECO:0000256" key="7">
    <source>
        <dbReference type="ARBA" id="ARBA00047899"/>
    </source>
</evidence>
<keyword evidence="4" id="KW-0547">Nucleotide-binding</keyword>